<dbReference type="EMBL" id="HE575320">
    <property type="protein sequence ID" value="CCC91746.1"/>
    <property type="molecule type" value="Genomic_DNA"/>
</dbReference>
<reference evidence="2" key="1">
    <citation type="journal article" date="2012" name="Proc. Natl. Acad. Sci. U.S.A.">
        <title>Antigenic diversity is generated by distinct evolutionary mechanisms in African trypanosome species.</title>
        <authorList>
            <person name="Jackson A.P."/>
            <person name="Berry A."/>
            <person name="Aslett M."/>
            <person name="Allison H.C."/>
            <person name="Burton P."/>
            <person name="Vavrova-Anderson J."/>
            <person name="Brown R."/>
            <person name="Browne H."/>
            <person name="Corton N."/>
            <person name="Hauser H."/>
            <person name="Gamble J."/>
            <person name="Gilderthorp R."/>
            <person name="Marcello L."/>
            <person name="McQuillan J."/>
            <person name="Otto T.D."/>
            <person name="Quail M.A."/>
            <person name="Sanders M.J."/>
            <person name="van Tonder A."/>
            <person name="Ginger M.L."/>
            <person name="Field M.C."/>
            <person name="Barry J.D."/>
            <person name="Hertz-Fowler C."/>
            <person name="Berriman M."/>
        </authorList>
    </citation>
    <scope>NUCLEOTIDE SEQUENCE</scope>
    <source>
        <strain evidence="2">IL3000</strain>
    </source>
</reference>
<evidence type="ECO:0000313" key="2">
    <source>
        <dbReference type="EMBL" id="CCC91746.1"/>
    </source>
</evidence>
<gene>
    <name evidence="2" type="ORF">TCIL3000_7_5600</name>
</gene>
<name>G0UQT5_TRYCI</name>
<sequence length="137" mass="15464">MPTCEDNVSISALPGRKRNGEGNIINGGSKGERGDAPRVPLYYMAPSVQFHVPHTHFCVFLLMEVELNHTDDFLKWNCLTLTPFIVDIILLWWLSLFLPRFGFHIGCQRGASAYSYRAMLAGTCLFNKKSLFPVVQT</sequence>
<proteinExistence type="predicted"/>
<feature type="transmembrane region" description="Helical" evidence="1">
    <location>
        <begin position="73"/>
        <end position="94"/>
    </location>
</feature>
<protein>
    <submittedName>
        <fullName evidence="2">Uncharacterized protein</fullName>
    </submittedName>
</protein>
<accession>G0UQT5</accession>
<keyword evidence="1" id="KW-1133">Transmembrane helix</keyword>
<keyword evidence="1" id="KW-0812">Transmembrane</keyword>
<organism evidence="2">
    <name type="scientific">Trypanosoma congolense (strain IL3000)</name>
    <dbReference type="NCBI Taxonomy" id="1068625"/>
    <lineage>
        <taxon>Eukaryota</taxon>
        <taxon>Discoba</taxon>
        <taxon>Euglenozoa</taxon>
        <taxon>Kinetoplastea</taxon>
        <taxon>Metakinetoplastina</taxon>
        <taxon>Trypanosomatida</taxon>
        <taxon>Trypanosomatidae</taxon>
        <taxon>Trypanosoma</taxon>
        <taxon>Nannomonas</taxon>
    </lineage>
</organism>
<evidence type="ECO:0000256" key="1">
    <source>
        <dbReference type="SAM" id="Phobius"/>
    </source>
</evidence>
<dbReference type="AlphaFoldDB" id="G0UQT5"/>
<keyword evidence="1" id="KW-0472">Membrane</keyword>